<comment type="caution">
    <text evidence="4">The sequence shown here is derived from an EMBL/GenBank/DDBJ whole genome shotgun (WGS) entry which is preliminary data.</text>
</comment>
<reference evidence="4 5" key="1">
    <citation type="submission" date="2015-03" db="EMBL/GenBank/DDBJ databases">
        <authorList>
            <person name="Zheng J."/>
            <person name="Ganezle M."/>
        </authorList>
    </citation>
    <scope>NUCLEOTIDE SEQUENCE [LARGE SCALE GENOMIC DNA]</scope>
    <source>
        <strain evidence="4 5">LP38</strain>
    </source>
</reference>
<feature type="region of interest" description="Disordered" evidence="1">
    <location>
        <begin position="326"/>
        <end position="354"/>
    </location>
</feature>
<dbReference type="Gene3D" id="3.10.20.320">
    <property type="entry name" value="Putative peptidoglycan bound protein (lpxtg motif)"/>
    <property type="match status" value="1"/>
</dbReference>
<evidence type="ECO:0000313" key="5">
    <source>
        <dbReference type="Proteomes" id="UP000033491"/>
    </source>
</evidence>
<evidence type="ECO:0000256" key="1">
    <source>
        <dbReference type="SAM" id="MobiDB-lite"/>
    </source>
</evidence>
<protein>
    <recommendedName>
        <fullName evidence="3">DUF5776 domain-containing protein</fullName>
    </recommendedName>
</protein>
<dbReference type="InterPro" id="IPR044081">
    <property type="entry name" value="DUF5776"/>
</dbReference>
<organism evidence="4 5">
    <name type="scientific">Levilactobacillus spicheri</name>
    <dbReference type="NCBI Taxonomy" id="216463"/>
    <lineage>
        <taxon>Bacteria</taxon>
        <taxon>Bacillati</taxon>
        <taxon>Bacillota</taxon>
        <taxon>Bacilli</taxon>
        <taxon>Lactobacillales</taxon>
        <taxon>Lactobacillaceae</taxon>
        <taxon>Levilactobacillus</taxon>
    </lineage>
</organism>
<sequence length="506" mass="54956">MKLSRVLKMLLLSMALILSFLAVPPISTQASTDGSTIVEFYGPNQPIVDGKNYTQAITFLPNITEQSSVSDLTDDQQVPDSIVAMLPIMNQLANNYLTPAQFISAVKNQLGVTYAESDITESTEVFQGYSVNDGEIAKLPTEKLTLLKEPNIYYVVIPAHKNNSAATKTVTIKDVAGNVLESRNVTGNINDSGQFILNDSYFTDSNDALVTSNHQLVTITPNDYLKKKINLSLYGFDLTLDGQTNTTYTLVPKTPVAVTIHYRSTTGKTLAADKTVSGVTLTQQTLAAPAIKGYTAKAPTTTITFGTDSDATFTYTQDAATSSSSSSAVVDSSSFNSSSSVTSSSSTASTSSTTTAPTKVFQPIQVYVKKGLYTYQHPTFKKSERVHHFAELPQKGRIFTVVGTAKSKSGILRYQLNNGTYITANPDYVANLYWQGSSYTKLKVTSAKGAYQYRSATLAKKNRGKFLKKGTTVKVTELVRRGTMTRYQLANGQYLTGNKKVVSMTK</sequence>
<accession>A0A0F3RV32</accession>
<feature type="domain" description="DUF5776" evidence="3">
    <location>
        <begin position="439"/>
        <end position="502"/>
    </location>
</feature>
<dbReference type="AlphaFoldDB" id="A0A0F3RV32"/>
<proteinExistence type="predicted"/>
<evidence type="ECO:0000259" key="3">
    <source>
        <dbReference type="Pfam" id="PF19087"/>
    </source>
</evidence>
<name>A0A0F3RV32_9LACO</name>
<keyword evidence="2" id="KW-0732">Signal</keyword>
<evidence type="ECO:0000313" key="4">
    <source>
        <dbReference type="EMBL" id="KJW13841.1"/>
    </source>
</evidence>
<dbReference type="RefSeq" id="WP_045806336.1">
    <property type="nucleotide sequence ID" value="NZ_JZCR01000003.1"/>
</dbReference>
<evidence type="ECO:0000256" key="2">
    <source>
        <dbReference type="SAM" id="SignalP"/>
    </source>
</evidence>
<feature type="signal peptide" evidence="2">
    <location>
        <begin position="1"/>
        <end position="30"/>
    </location>
</feature>
<dbReference type="EMBL" id="JZCR01000003">
    <property type="protein sequence ID" value="KJW13841.1"/>
    <property type="molecule type" value="Genomic_DNA"/>
</dbReference>
<dbReference type="STRING" id="216463.VC81_01285"/>
<dbReference type="OrthoDB" id="2285625at2"/>
<feature type="domain" description="DUF5776" evidence="3">
    <location>
        <begin position="363"/>
        <end position="429"/>
    </location>
</feature>
<gene>
    <name evidence="4" type="ORF">VC81_01285</name>
</gene>
<dbReference type="Proteomes" id="UP000033491">
    <property type="component" value="Unassembled WGS sequence"/>
</dbReference>
<dbReference type="Pfam" id="PF19087">
    <property type="entry name" value="DUF5776"/>
    <property type="match status" value="2"/>
</dbReference>
<dbReference type="PATRIC" id="fig|216463.3.peg.2048"/>
<feature type="chain" id="PRO_5002466232" description="DUF5776 domain-containing protein" evidence="2">
    <location>
        <begin position="31"/>
        <end position="506"/>
    </location>
</feature>